<evidence type="ECO:0000256" key="1">
    <source>
        <dbReference type="SAM" id="MobiDB-lite"/>
    </source>
</evidence>
<comment type="caution">
    <text evidence="2">The sequence shown here is derived from an EMBL/GenBank/DDBJ whole genome shotgun (WGS) entry which is preliminary data.</text>
</comment>
<keyword evidence="3" id="KW-1185">Reference proteome</keyword>
<dbReference type="AlphaFoldDB" id="A0AAD3TA75"/>
<feature type="region of interest" description="Disordered" evidence="1">
    <location>
        <begin position="114"/>
        <end position="150"/>
    </location>
</feature>
<evidence type="ECO:0000313" key="2">
    <source>
        <dbReference type="EMBL" id="GMH25509.1"/>
    </source>
</evidence>
<name>A0AAD3TA75_NEPGR</name>
<evidence type="ECO:0000313" key="3">
    <source>
        <dbReference type="Proteomes" id="UP001279734"/>
    </source>
</evidence>
<gene>
    <name evidence="2" type="ORF">Nepgr_027352</name>
</gene>
<protein>
    <submittedName>
        <fullName evidence="2">Uncharacterized protein</fullName>
    </submittedName>
</protein>
<sequence length="183" mass="20328">MKVSKEACAFASMEKAFKKACPGWWIQGLLYGKDGDPPSLEGVIVHMIYCWPSFLEVDLVAQLRRIVSFEAANHFSKWLLSFPKRATGQRLLADLANPSAWAAVRTKRRAGRCQSGAAGENRIGPSTLKPLKAQQPRSTPEATWPGVVGWPDGQRNADRLRAFILAPVFPWPSRNVDRLSGLR</sequence>
<organism evidence="2 3">
    <name type="scientific">Nepenthes gracilis</name>
    <name type="common">Slender pitcher plant</name>
    <dbReference type="NCBI Taxonomy" id="150966"/>
    <lineage>
        <taxon>Eukaryota</taxon>
        <taxon>Viridiplantae</taxon>
        <taxon>Streptophyta</taxon>
        <taxon>Embryophyta</taxon>
        <taxon>Tracheophyta</taxon>
        <taxon>Spermatophyta</taxon>
        <taxon>Magnoliopsida</taxon>
        <taxon>eudicotyledons</taxon>
        <taxon>Gunneridae</taxon>
        <taxon>Pentapetalae</taxon>
        <taxon>Caryophyllales</taxon>
        <taxon>Nepenthaceae</taxon>
        <taxon>Nepenthes</taxon>
    </lineage>
</organism>
<dbReference type="Proteomes" id="UP001279734">
    <property type="component" value="Unassembled WGS sequence"/>
</dbReference>
<proteinExistence type="predicted"/>
<dbReference type="EMBL" id="BSYO01000029">
    <property type="protein sequence ID" value="GMH25509.1"/>
    <property type="molecule type" value="Genomic_DNA"/>
</dbReference>
<reference evidence="2" key="1">
    <citation type="submission" date="2023-05" db="EMBL/GenBank/DDBJ databases">
        <title>Nepenthes gracilis genome sequencing.</title>
        <authorList>
            <person name="Fukushima K."/>
        </authorList>
    </citation>
    <scope>NUCLEOTIDE SEQUENCE</scope>
    <source>
        <strain evidence="2">SING2019-196</strain>
    </source>
</reference>
<accession>A0AAD3TA75</accession>